<accession>A0ABN6L2Q2</accession>
<gene>
    <name evidence="1" type="ORF">HYD_2260</name>
</gene>
<reference evidence="1" key="1">
    <citation type="submission" date="2021-10" db="EMBL/GenBank/DDBJ databases">
        <title>Genome Sequence of The Candidatus Hydrogeosomobacter endosymbioticus, an Intracellular Bacterial Symbiont of the Anaerobic Ciliate GW7.</title>
        <authorList>
            <person name="Shiohama Y."/>
            <person name="Shinzato N."/>
        </authorList>
    </citation>
    <scope>NUCLEOTIDE SEQUENCE [LARGE SCALE GENOMIC DNA]</scope>
    <source>
        <strain evidence="1">200920</strain>
    </source>
</reference>
<dbReference type="Proteomes" id="UP001320209">
    <property type="component" value="Chromosome"/>
</dbReference>
<evidence type="ECO:0000313" key="2">
    <source>
        <dbReference type="Proteomes" id="UP001320209"/>
    </source>
</evidence>
<proteinExistence type="predicted"/>
<dbReference type="EMBL" id="AP025225">
    <property type="protein sequence ID" value="BDB96093.1"/>
    <property type="molecule type" value="Genomic_DNA"/>
</dbReference>
<protein>
    <submittedName>
        <fullName evidence="1">Uncharacterized protein</fullName>
    </submittedName>
</protein>
<keyword evidence="2" id="KW-1185">Reference proteome</keyword>
<organism evidence="1 2">
    <name type="scientific">Candidatus Hydrogenosomobacter endosymbioticus</name>
    <dbReference type="NCBI Taxonomy" id="2558174"/>
    <lineage>
        <taxon>Bacteria</taxon>
        <taxon>Pseudomonadati</taxon>
        <taxon>Pseudomonadota</taxon>
        <taxon>Alphaproteobacteria</taxon>
        <taxon>Holosporales</taxon>
        <taxon>Holosporaceae</taxon>
        <taxon>Candidatus Hydrogenosomobacter</taxon>
    </lineage>
</organism>
<sequence length="335" mass="37991">MFSSSYSSAVVITKLPDKRKETCEYEYKKFAEGEQFKASMKSIYNAQGHNNHFFTQYTENKSDDSYAEIVKNLKFEDIEKTLDEHNNAGMFFISCNQVSKLVEHGLKDGLKYGSSFVVGKTANKPTGVKSVREGGILAAIGDPTNRIIGVGMSEKKDITLTPFLGLIFSEEYKPITMYPMVATIYDSEYDSNNRKPSSINEKISAKYKTLVNEIDAKYDSKVKNENVFNMKDLKENLGIEKKEAIVINEAHFPVINGANFPVMSEVSQSKEATFYSMYDIRNASLDPSDIHPCLEESKSNEFKNTKKEKTINATQSKTRHEKVAPEFYDQLCNFR</sequence>
<evidence type="ECO:0000313" key="1">
    <source>
        <dbReference type="EMBL" id="BDB96093.1"/>
    </source>
</evidence>
<name>A0ABN6L2Q2_9PROT</name>